<dbReference type="InParanoid" id="D7FKU5"/>
<keyword evidence="3" id="KW-1185">Reference proteome</keyword>
<reference evidence="2 3" key="1">
    <citation type="journal article" date="2010" name="Nature">
        <title>The Ectocarpus genome and the independent evolution of multicellularity in brown algae.</title>
        <authorList>
            <person name="Cock J.M."/>
            <person name="Sterck L."/>
            <person name="Rouze P."/>
            <person name="Scornet D."/>
            <person name="Allen A.E."/>
            <person name="Amoutzias G."/>
            <person name="Anthouard V."/>
            <person name="Artiguenave F."/>
            <person name="Aury J.M."/>
            <person name="Badger J.H."/>
            <person name="Beszteri B."/>
            <person name="Billiau K."/>
            <person name="Bonnet E."/>
            <person name="Bothwell J.H."/>
            <person name="Bowler C."/>
            <person name="Boyen C."/>
            <person name="Brownlee C."/>
            <person name="Carrano C.J."/>
            <person name="Charrier B."/>
            <person name="Cho G.Y."/>
            <person name="Coelho S.M."/>
            <person name="Collen J."/>
            <person name="Corre E."/>
            <person name="Da Silva C."/>
            <person name="Delage L."/>
            <person name="Delaroque N."/>
            <person name="Dittami S.M."/>
            <person name="Doulbeau S."/>
            <person name="Elias M."/>
            <person name="Farnham G."/>
            <person name="Gachon C.M."/>
            <person name="Gschloessl B."/>
            <person name="Heesch S."/>
            <person name="Jabbari K."/>
            <person name="Jubin C."/>
            <person name="Kawai H."/>
            <person name="Kimura K."/>
            <person name="Kloareg B."/>
            <person name="Kupper F.C."/>
            <person name="Lang D."/>
            <person name="Le Bail A."/>
            <person name="Leblanc C."/>
            <person name="Lerouge P."/>
            <person name="Lohr M."/>
            <person name="Lopez P.J."/>
            <person name="Martens C."/>
            <person name="Maumus F."/>
            <person name="Michel G."/>
            <person name="Miranda-Saavedra D."/>
            <person name="Morales J."/>
            <person name="Moreau H."/>
            <person name="Motomura T."/>
            <person name="Nagasato C."/>
            <person name="Napoli C.A."/>
            <person name="Nelson D.R."/>
            <person name="Nyvall-Collen P."/>
            <person name="Peters A.F."/>
            <person name="Pommier C."/>
            <person name="Potin P."/>
            <person name="Poulain J."/>
            <person name="Quesneville H."/>
            <person name="Read B."/>
            <person name="Rensing S.A."/>
            <person name="Ritter A."/>
            <person name="Rousvoal S."/>
            <person name="Samanta M."/>
            <person name="Samson G."/>
            <person name="Schroeder D.C."/>
            <person name="Segurens B."/>
            <person name="Strittmatter M."/>
            <person name="Tonon T."/>
            <person name="Tregear J.W."/>
            <person name="Valentin K."/>
            <person name="von Dassow P."/>
            <person name="Yamagishi T."/>
            <person name="Van de Peer Y."/>
            <person name="Wincker P."/>
        </authorList>
    </citation>
    <scope>NUCLEOTIDE SEQUENCE [LARGE SCALE GENOMIC DNA]</scope>
    <source>
        <strain evidence="3">Ec32 / CCAP1310/4</strain>
    </source>
</reference>
<name>D7FKU5_ECTSI</name>
<accession>D7FKU5</accession>
<feature type="compositionally biased region" description="Acidic residues" evidence="1">
    <location>
        <begin position="70"/>
        <end position="83"/>
    </location>
</feature>
<organism evidence="2 3">
    <name type="scientific">Ectocarpus siliculosus</name>
    <name type="common">Brown alga</name>
    <name type="synonym">Conferva siliculosa</name>
    <dbReference type="NCBI Taxonomy" id="2880"/>
    <lineage>
        <taxon>Eukaryota</taxon>
        <taxon>Sar</taxon>
        <taxon>Stramenopiles</taxon>
        <taxon>Ochrophyta</taxon>
        <taxon>PX clade</taxon>
        <taxon>Phaeophyceae</taxon>
        <taxon>Ectocarpales</taxon>
        <taxon>Ectocarpaceae</taxon>
        <taxon>Ectocarpus</taxon>
    </lineage>
</organism>
<dbReference type="EMBL" id="FN648060">
    <property type="protein sequence ID" value="CBJ29490.1"/>
    <property type="molecule type" value="Genomic_DNA"/>
</dbReference>
<proteinExistence type="predicted"/>
<evidence type="ECO:0000313" key="2">
    <source>
        <dbReference type="EMBL" id="CBJ29490.1"/>
    </source>
</evidence>
<feature type="region of interest" description="Disordered" evidence="1">
    <location>
        <begin position="68"/>
        <end position="106"/>
    </location>
</feature>
<protein>
    <submittedName>
        <fullName evidence="2">Uncharacterized protein</fullName>
    </submittedName>
</protein>
<dbReference type="EMBL" id="FN649737">
    <property type="protein sequence ID" value="CBJ29490.1"/>
    <property type="molecule type" value="Genomic_DNA"/>
</dbReference>
<dbReference type="Proteomes" id="UP000002630">
    <property type="component" value="Linkage Group LG12"/>
</dbReference>
<gene>
    <name evidence="2" type="ORF">Esi_0149_0021</name>
</gene>
<evidence type="ECO:0000313" key="3">
    <source>
        <dbReference type="Proteomes" id="UP000002630"/>
    </source>
</evidence>
<sequence length="261" mass="28300">MDKALLGVEWRFLAHASDDEPGFSTAWLQQKSLKREADCREREYRNGILAGFANEFGMTSIFPSRRLEQGVDEDDAEGDDVEEEHDHVVCNKKGPSTSSRTAPGASLPHRDLPILPEDPPISTVVKTPALPALVAALKKGGVRVDDLQGGDSRHAEDTGSWDGVDLASSPCLQQYMVGDNIEDVESAAGNVGVQERVYGRPSTAQVPVRPSTPPTLLVYKPCISIKVADNVPSELQAMSKLLEMKEKRPTDLGPSSPWTIG</sequence>
<evidence type="ECO:0000256" key="1">
    <source>
        <dbReference type="SAM" id="MobiDB-lite"/>
    </source>
</evidence>
<dbReference type="AlphaFoldDB" id="D7FKU5"/>